<name>A0ACC0FV91_9ERIC</name>
<comment type="caution">
    <text evidence="1">The sequence shown here is derived from an EMBL/GenBank/DDBJ whole genome shotgun (WGS) entry which is preliminary data.</text>
</comment>
<reference evidence="1 2" key="1">
    <citation type="journal article" date="2022" name="Plant J.">
        <title>Chromosome-level genome of Camellia lanceoleosa provides a valuable resource for understanding genome evolution and self-incompatibility.</title>
        <authorList>
            <person name="Gong W."/>
            <person name="Xiao S."/>
            <person name="Wang L."/>
            <person name="Liao Z."/>
            <person name="Chang Y."/>
            <person name="Mo W."/>
            <person name="Hu G."/>
            <person name="Li W."/>
            <person name="Zhao G."/>
            <person name="Zhu H."/>
            <person name="Hu X."/>
            <person name="Ji K."/>
            <person name="Xiang X."/>
            <person name="Song Q."/>
            <person name="Yuan D."/>
            <person name="Jin S."/>
            <person name="Zhang L."/>
        </authorList>
    </citation>
    <scope>NUCLEOTIDE SEQUENCE [LARGE SCALE GENOMIC DNA]</scope>
    <source>
        <strain evidence="1">SQ_2022a</strain>
    </source>
</reference>
<proteinExistence type="predicted"/>
<dbReference type="Proteomes" id="UP001060215">
    <property type="component" value="Chromosome 13"/>
</dbReference>
<evidence type="ECO:0000313" key="1">
    <source>
        <dbReference type="EMBL" id="KAI7992002.1"/>
    </source>
</evidence>
<keyword evidence="2" id="KW-1185">Reference proteome</keyword>
<accession>A0ACC0FV91</accession>
<protein>
    <submittedName>
        <fullName evidence="1">Uncharacterized protein</fullName>
    </submittedName>
</protein>
<sequence length="172" mass="20101">MQMVVSRMCPMIRNRNMCHHQSHIALKVKKIRAEGKQQDHYALLGLSHLRYLATEEQIRKSYRETVLKHHPDKQAALLLTEETESAKQAKKDEIENHFKAIQEAYEVLIDPARRRIYDSTDEFDDEILTDFAPRDFFKVFGPAFMRNGRWSVNQPIPSLGDENTALKEVDSF</sequence>
<dbReference type="EMBL" id="CM045770">
    <property type="protein sequence ID" value="KAI7992002.1"/>
    <property type="molecule type" value="Genomic_DNA"/>
</dbReference>
<gene>
    <name evidence="1" type="ORF">LOK49_LG12G00909</name>
</gene>
<evidence type="ECO:0000313" key="2">
    <source>
        <dbReference type="Proteomes" id="UP001060215"/>
    </source>
</evidence>
<organism evidence="1 2">
    <name type="scientific">Camellia lanceoleosa</name>
    <dbReference type="NCBI Taxonomy" id="1840588"/>
    <lineage>
        <taxon>Eukaryota</taxon>
        <taxon>Viridiplantae</taxon>
        <taxon>Streptophyta</taxon>
        <taxon>Embryophyta</taxon>
        <taxon>Tracheophyta</taxon>
        <taxon>Spermatophyta</taxon>
        <taxon>Magnoliopsida</taxon>
        <taxon>eudicotyledons</taxon>
        <taxon>Gunneridae</taxon>
        <taxon>Pentapetalae</taxon>
        <taxon>asterids</taxon>
        <taxon>Ericales</taxon>
        <taxon>Theaceae</taxon>
        <taxon>Camellia</taxon>
    </lineage>
</organism>